<dbReference type="PROSITE" id="PS51184">
    <property type="entry name" value="JMJC"/>
    <property type="match status" value="1"/>
</dbReference>
<proteinExistence type="predicted"/>
<comment type="subcellular location">
    <subcellularLocation>
        <location evidence="1">Cytoplasm</location>
    </subcellularLocation>
</comment>
<evidence type="ECO:0000313" key="6">
    <source>
        <dbReference type="Proteomes" id="UP001307889"/>
    </source>
</evidence>
<dbReference type="PANTHER" id="PTHR12461">
    <property type="entry name" value="HYPOXIA-INDUCIBLE FACTOR 1 ALPHA INHIBITOR-RELATED"/>
    <property type="match status" value="1"/>
</dbReference>
<keyword evidence="6" id="KW-1185">Reference proteome</keyword>
<dbReference type="InterPro" id="IPR003347">
    <property type="entry name" value="JmjC_dom"/>
</dbReference>
<sequence length="372" mass="43243">MSSHLDSVRWSKRPLLFPKLSDWPFLDWKVSDWKMLFETFPIVDYEFRKGNFRCSQAPSWERNCEFVKMTMSEFFNKFENSANNDEWFYFDYKHIAAFRTEELDSKLDLTWKCVQFPDKTAKDSTLWMGTTGAHTPCHVDTYGCNFVTQVFGRKRWLLFPPSETDNMKPVRTPYEESSIYSSFNFFRGCAQFPEVKEAAVVDLSPGDVLFVPNGWWHYVENLSSAISINVWIPEESDDMSRIKECLVKYFVSTTLKGMNASEIEEVLNPNEDDLTSMSMDQIVRELDFCVEKLPDDVPSAGKCSDDLMKYGIPFSDAESIKKKIFVDHHCTIGDCKPQIDSEKIRLINAFCHPKVIDTVVGKYLESYSFKNK</sequence>
<dbReference type="SUPFAM" id="SSF51197">
    <property type="entry name" value="Clavaminate synthase-like"/>
    <property type="match status" value="1"/>
</dbReference>
<dbReference type="Pfam" id="PF13621">
    <property type="entry name" value="Cupin_8"/>
    <property type="match status" value="1"/>
</dbReference>
<evidence type="ECO:0000256" key="2">
    <source>
        <dbReference type="ARBA" id="ARBA00022490"/>
    </source>
</evidence>
<evidence type="ECO:0000256" key="3">
    <source>
        <dbReference type="ARBA" id="ARBA00037342"/>
    </source>
</evidence>
<dbReference type="EMBL" id="AP028909">
    <property type="protein sequence ID" value="BES87724.1"/>
    <property type="molecule type" value="Genomic_DNA"/>
</dbReference>
<dbReference type="SMART" id="SM00558">
    <property type="entry name" value="JmjC"/>
    <property type="match status" value="1"/>
</dbReference>
<organism evidence="5 6">
    <name type="scientific">Nesidiocoris tenuis</name>
    <dbReference type="NCBI Taxonomy" id="355587"/>
    <lineage>
        <taxon>Eukaryota</taxon>
        <taxon>Metazoa</taxon>
        <taxon>Ecdysozoa</taxon>
        <taxon>Arthropoda</taxon>
        <taxon>Hexapoda</taxon>
        <taxon>Insecta</taxon>
        <taxon>Pterygota</taxon>
        <taxon>Neoptera</taxon>
        <taxon>Paraneoptera</taxon>
        <taxon>Hemiptera</taxon>
        <taxon>Heteroptera</taxon>
        <taxon>Panheteroptera</taxon>
        <taxon>Cimicomorpha</taxon>
        <taxon>Miridae</taxon>
        <taxon>Dicyphina</taxon>
        <taxon>Nesidiocoris</taxon>
    </lineage>
</organism>
<name>A0ABN7A8Y2_9HEMI</name>
<evidence type="ECO:0000259" key="4">
    <source>
        <dbReference type="PROSITE" id="PS51184"/>
    </source>
</evidence>
<dbReference type="Proteomes" id="UP001307889">
    <property type="component" value="Chromosome 1"/>
</dbReference>
<keyword evidence="2" id="KW-0963">Cytoplasm</keyword>
<dbReference type="Gene3D" id="2.60.120.650">
    <property type="entry name" value="Cupin"/>
    <property type="match status" value="1"/>
</dbReference>
<comment type="function">
    <text evidence="3">May play a role in cellular stress response.</text>
</comment>
<evidence type="ECO:0000313" key="5">
    <source>
        <dbReference type="EMBL" id="BES87724.1"/>
    </source>
</evidence>
<evidence type="ECO:0000256" key="1">
    <source>
        <dbReference type="ARBA" id="ARBA00004496"/>
    </source>
</evidence>
<accession>A0ABN7A8Y2</accession>
<dbReference type="InterPro" id="IPR041667">
    <property type="entry name" value="Cupin_8"/>
</dbReference>
<feature type="domain" description="JmjC" evidence="4">
    <location>
        <begin position="105"/>
        <end position="247"/>
    </location>
</feature>
<reference evidence="5 6" key="1">
    <citation type="submission" date="2023-09" db="EMBL/GenBank/DDBJ databases">
        <title>Nesidiocoris tenuis whole genome shotgun sequence.</title>
        <authorList>
            <person name="Shibata T."/>
            <person name="Shimoda M."/>
            <person name="Kobayashi T."/>
            <person name="Uehara T."/>
        </authorList>
    </citation>
    <scope>NUCLEOTIDE SEQUENCE [LARGE SCALE GENOMIC DNA]</scope>
    <source>
        <strain evidence="5 6">Japan</strain>
    </source>
</reference>
<protein>
    <submittedName>
        <fullName evidence="5">Cupin superfamily protein</fullName>
    </submittedName>
</protein>
<gene>
    <name evidence="5" type="ORF">NTJ_00529</name>
</gene>
<dbReference type="PANTHER" id="PTHR12461:SF43">
    <property type="entry name" value="HSPB1-ASSOCIATED PROTEIN 1"/>
    <property type="match status" value="1"/>
</dbReference>